<dbReference type="Proteomes" id="UP000029870">
    <property type="component" value="Unassembled WGS sequence"/>
</dbReference>
<dbReference type="RefSeq" id="WP_004088243.1">
    <property type="nucleotide sequence ID" value="NZ_JAERIZ010000002.1"/>
</dbReference>
<proteinExistence type="predicted"/>
<comment type="caution">
    <text evidence="2">The sequence shown here is derived from an EMBL/GenBank/DDBJ whole genome shotgun (WGS) entry which is preliminary data.</text>
</comment>
<feature type="compositionally biased region" description="Basic and acidic residues" evidence="1">
    <location>
        <begin position="18"/>
        <end position="46"/>
    </location>
</feature>
<organism evidence="2 3">
    <name type="scientific">Helicobacter bilis</name>
    <dbReference type="NCBI Taxonomy" id="37372"/>
    <lineage>
        <taxon>Bacteria</taxon>
        <taxon>Pseudomonadati</taxon>
        <taxon>Campylobacterota</taxon>
        <taxon>Epsilonproteobacteria</taxon>
        <taxon>Campylobacterales</taxon>
        <taxon>Helicobacteraceae</taxon>
        <taxon>Helicobacter</taxon>
    </lineage>
</organism>
<evidence type="ECO:0000256" key="1">
    <source>
        <dbReference type="SAM" id="MobiDB-lite"/>
    </source>
</evidence>
<evidence type="ECO:0000313" key="2">
    <source>
        <dbReference type="EMBL" id="TLE05594.1"/>
    </source>
</evidence>
<dbReference type="Pfam" id="PF21983">
    <property type="entry name" value="NikA-like"/>
    <property type="match status" value="1"/>
</dbReference>
<protein>
    <submittedName>
        <fullName evidence="2">Uncharacterized protein</fullName>
    </submittedName>
</protein>
<gene>
    <name evidence="2" type="ORF">LS77_002555</name>
</gene>
<feature type="region of interest" description="Disordered" evidence="1">
    <location>
        <begin position="1"/>
        <end position="48"/>
    </location>
</feature>
<dbReference type="InterPro" id="IPR053842">
    <property type="entry name" value="NikA-like"/>
</dbReference>
<feature type="compositionally biased region" description="Basic and acidic residues" evidence="1">
    <location>
        <begin position="1"/>
        <end position="11"/>
    </location>
</feature>
<accession>A0A6D2CCG5</accession>
<name>A0A6D2CCG5_9HELI</name>
<sequence length="92" mass="10786">MAEKETAENKKVSTRTRKPAEKKTATESKVSADIKNDNNSKDNETKKKAKIKRDKTYTFYCTEAELQELERRAEKKYLTLAEYFRIKVFADD</sequence>
<reference evidence="2 3" key="1">
    <citation type="journal article" date="2014" name="Genome Announc.">
        <title>Draft genome sequences of eight enterohepatic helicobacter species isolated from both laboratory and wild rodents.</title>
        <authorList>
            <person name="Sheh A."/>
            <person name="Shen Z."/>
            <person name="Fox J.G."/>
        </authorList>
    </citation>
    <scope>NUCLEOTIDE SEQUENCE [LARGE SCALE GENOMIC DNA]</scope>
    <source>
        <strain evidence="2 3">Missouri</strain>
    </source>
</reference>
<dbReference type="GeneID" id="60657271"/>
<dbReference type="AlphaFoldDB" id="A0A6D2CCG5"/>
<evidence type="ECO:0000313" key="3">
    <source>
        <dbReference type="Proteomes" id="UP000029870"/>
    </source>
</evidence>
<dbReference type="EMBL" id="JRPH02000006">
    <property type="protein sequence ID" value="TLE05594.1"/>
    <property type="molecule type" value="Genomic_DNA"/>
</dbReference>